<dbReference type="RefSeq" id="WP_162826175.1">
    <property type="nucleotide sequence ID" value="NZ_CABVLY010000019.1"/>
</dbReference>
<accession>A0ABS2BAB2</accession>
<evidence type="ECO:0000313" key="2">
    <source>
        <dbReference type="Proteomes" id="UP000755577"/>
    </source>
</evidence>
<protein>
    <submittedName>
        <fullName evidence="1">Uncharacterized protein</fullName>
    </submittedName>
</protein>
<proteinExistence type="predicted"/>
<dbReference type="Proteomes" id="UP000755577">
    <property type="component" value="Unassembled WGS sequence"/>
</dbReference>
<sequence>MTAARVAIGRHVGAALYAIRAIGAVRDGKRKSHGDIDVAASRSELVRVARR</sequence>
<reference evidence="1 2" key="1">
    <citation type="submission" date="2021-02" db="EMBL/GenBank/DDBJ databases">
        <title>Draft genome of the type strains Burkholderia anthina DSM16086.</title>
        <authorList>
            <person name="Hertel R."/>
            <person name="Meissner J."/>
            <person name="Poehlein A."/>
            <person name="Daniel R."/>
            <person name="Commichau F.M."/>
        </authorList>
    </citation>
    <scope>NUCLEOTIDE SEQUENCE [LARGE SCALE GENOMIC DNA]</scope>
    <source>
        <strain evidence="1 2">DSM 16086</strain>
    </source>
</reference>
<dbReference type="EMBL" id="JAFCIQ010000022">
    <property type="protein sequence ID" value="MBM2769855.1"/>
    <property type="molecule type" value="Genomic_DNA"/>
</dbReference>
<name>A0ABS2BAB2_9BURK</name>
<comment type="caution">
    <text evidence="1">The sequence shown here is derived from an EMBL/GenBank/DDBJ whole genome shotgun (WGS) entry which is preliminary data.</text>
</comment>
<evidence type="ECO:0000313" key="1">
    <source>
        <dbReference type="EMBL" id="MBM2769855.1"/>
    </source>
</evidence>
<organism evidence="1 2">
    <name type="scientific">Burkholderia anthina</name>
    <dbReference type="NCBI Taxonomy" id="179879"/>
    <lineage>
        <taxon>Bacteria</taxon>
        <taxon>Pseudomonadati</taxon>
        <taxon>Pseudomonadota</taxon>
        <taxon>Betaproteobacteria</taxon>
        <taxon>Burkholderiales</taxon>
        <taxon>Burkholderiaceae</taxon>
        <taxon>Burkholderia</taxon>
        <taxon>Burkholderia cepacia complex</taxon>
    </lineage>
</organism>
<keyword evidence="2" id="KW-1185">Reference proteome</keyword>
<gene>
    <name evidence="1" type="ORF">JQK92_25910</name>
</gene>
<dbReference type="GeneID" id="56502616"/>